<evidence type="ECO:0000256" key="5">
    <source>
        <dbReference type="ARBA" id="ARBA00023136"/>
    </source>
</evidence>
<dbReference type="InterPro" id="IPR010291">
    <property type="entry name" value="Ion_channel_UNC-93"/>
</dbReference>
<dbReference type="AlphaFoldDB" id="A0A2A6CPW6"/>
<evidence type="ECO:0000256" key="2">
    <source>
        <dbReference type="ARBA" id="ARBA00009172"/>
    </source>
</evidence>
<dbReference type="PANTHER" id="PTHR23294:SF18">
    <property type="entry name" value="UNC93-LIKE PROTEIN MFSD11"/>
    <property type="match status" value="1"/>
</dbReference>
<comment type="subcellular location">
    <subcellularLocation>
        <location evidence="1">Membrane</location>
        <topology evidence="1">Multi-pass membrane protein</topology>
    </subcellularLocation>
</comment>
<evidence type="ECO:0000256" key="1">
    <source>
        <dbReference type="ARBA" id="ARBA00004141"/>
    </source>
</evidence>
<keyword evidence="5" id="KW-0472">Membrane</keyword>
<dbReference type="PANTHER" id="PTHR23294">
    <property type="entry name" value="ET TRANSLATION PRODUCT-RELATED"/>
    <property type="match status" value="1"/>
</dbReference>
<dbReference type="EnsemblMetazoa" id="PPA09074.1">
    <property type="protein sequence ID" value="PPA09074.1"/>
    <property type="gene ID" value="WBGene00098628"/>
</dbReference>
<dbReference type="InterPro" id="IPR036259">
    <property type="entry name" value="MFS_trans_sf"/>
</dbReference>
<keyword evidence="3" id="KW-0812">Transmembrane</keyword>
<dbReference type="SUPFAM" id="SSF103473">
    <property type="entry name" value="MFS general substrate transporter"/>
    <property type="match status" value="2"/>
</dbReference>
<keyword evidence="4" id="KW-1133">Transmembrane helix</keyword>
<dbReference type="Pfam" id="PF05978">
    <property type="entry name" value="UNC-93"/>
    <property type="match status" value="3"/>
</dbReference>
<dbReference type="Gene3D" id="1.20.1250.20">
    <property type="entry name" value="MFS general substrate transporter like domains"/>
    <property type="match status" value="2"/>
</dbReference>
<dbReference type="OrthoDB" id="5856527at2759"/>
<comment type="similarity">
    <text evidence="2">Belongs to the unc-93 family.</text>
</comment>
<keyword evidence="7" id="KW-1185">Reference proteome</keyword>
<reference evidence="6" key="2">
    <citation type="submission" date="2022-06" db="UniProtKB">
        <authorList>
            <consortium name="EnsemblMetazoa"/>
        </authorList>
    </citation>
    <scope>IDENTIFICATION</scope>
    <source>
        <strain evidence="6">PS312</strain>
    </source>
</reference>
<protein>
    <submittedName>
        <fullName evidence="6">Membrane transporter</fullName>
    </submittedName>
</protein>
<evidence type="ECO:0000313" key="6">
    <source>
        <dbReference type="EnsemblMetazoa" id="PPA09074.1"/>
    </source>
</evidence>
<sequence length="874" mass="97848">MIPHRYATLCAILCGIGNLLLWSGFDANVFISEAVLHSVNQRAPERIGAHDGYYGMAVTNVVFMFGCLVAPSLSSYLRGKWILTLSAVLFFVYFFMFQIINRYLYFTGSAILGIGFATFYVGYTGYLTEFSTKETIERNTAVSWGVSSFSYAFSAIVNLAVTLASQSQITGTTHNYREYSDTEIRYFFSALAFLSFCAIALFISLPSKGVEENIAASNVTSTSFVEQYKVMQSVLVHPGVLLLASFYFYHGLFFVFFTSIIPTTFQFTEVLSRNVYIPAIIGFAFTVGSFSMSIITVKCSSAVHNFSFEPLTVLNAVLHFVIYAITICVIPQWSTVYPNDEPSMVVQPNVFFVILLYILFGAADIANNTTRIVITSLLIPEKKQQTFGASKFYHALAACLLLFVAPALSIYVYAGILTAFLVYILPKNNFKILRADTNDIFKAVSTFAFLYACYLIRKGQRMQKEDTDSEINAKSVTRANKISDAHCSLRNHLCYPVRNWEFAVVVRIGAHDGYYGMAVTNIVFMFGNLVVPSLSNYFRGKWILTLTSALFLLYFLMFQLINRYLFFAGSALLGIAFSTFFVGYTGYLTEFSTRETIERNTSLSWGVSSFGYLSSAIINLGVIIISQSKESGTVSNYREYSNTEIRYFFAAFALLSVCAIALFASLPHKKVEGNIAAENARTTSFIEQYKMMQSVLIHPRVLILAPFYFYHGLFFSFFTSIIPTAFQFTKAIYGIVVCVIPQWSTVYPNGDPALLVQPTVFWLILLYALFGAADSANNTTRIVISSLLLPESKQQTFGASKFYHALAACLLLFVAPALSIYTYAGVMTTFLTISTILFFVAFCRIIRKEERKAEETVPNNNTKPPVHIERNAEE</sequence>
<organism evidence="6 7">
    <name type="scientific">Pristionchus pacificus</name>
    <name type="common">Parasitic nematode worm</name>
    <dbReference type="NCBI Taxonomy" id="54126"/>
    <lineage>
        <taxon>Eukaryota</taxon>
        <taxon>Metazoa</taxon>
        <taxon>Ecdysozoa</taxon>
        <taxon>Nematoda</taxon>
        <taxon>Chromadorea</taxon>
        <taxon>Rhabditida</taxon>
        <taxon>Rhabditina</taxon>
        <taxon>Diplogasteromorpha</taxon>
        <taxon>Diplogasteroidea</taxon>
        <taxon>Neodiplogasteridae</taxon>
        <taxon>Pristionchus</taxon>
    </lineage>
</organism>
<name>A0A2A6CPW6_PRIPA</name>
<gene>
    <name evidence="6" type="primary">WBGene00098628</name>
</gene>
<accession>A0A2A6CPW6</accession>
<reference evidence="7" key="1">
    <citation type="journal article" date="2008" name="Nat. Genet.">
        <title>The Pristionchus pacificus genome provides a unique perspective on nematode lifestyle and parasitism.</title>
        <authorList>
            <person name="Dieterich C."/>
            <person name="Clifton S.W."/>
            <person name="Schuster L.N."/>
            <person name="Chinwalla A."/>
            <person name="Delehaunty K."/>
            <person name="Dinkelacker I."/>
            <person name="Fulton L."/>
            <person name="Fulton R."/>
            <person name="Godfrey J."/>
            <person name="Minx P."/>
            <person name="Mitreva M."/>
            <person name="Roeseler W."/>
            <person name="Tian H."/>
            <person name="Witte H."/>
            <person name="Yang S.P."/>
            <person name="Wilson R.K."/>
            <person name="Sommer R.J."/>
        </authorList>
    </citation>
    <scope>NUCLEOTIDE SEQUENCE [LARGE SCALE GENOMIC DNA]</scope>
    <source>
        <strain evidence="7">PS312</strain>
    </source>
</reference>
<evidence type="ECO:0000313" key="7">
    <source>
        <dbReference type="Proteomes" id="UP000005239"/>
    </source>
</evidence>
<evidence type="ECO:0000256" key="4">
    <source>
        <dbReference type="ARBA" id="ARBA00022989"/>
    </source>
</evidence>
<proteinExistence type="inferred from homology"/>
<dbReference type="Proteomes" id="UP000005239">
    <property type="component" value="Unassembled WGS sequence"/>
</dbReference>
<dbReference type="GO" id="GO:0016020">
    <property type="term" value="C:membrane"/>
    <property type="evidence" value="ECO:0007669"/>
    <property type="project" value="UniProtKB-SubCell"/>
</dbReference>
<dbReference type="InterPro" id="IPR051617">
    <property type="entry name" value="UNC-93-like_regulator"/>
</dbReference>
<evidence type="ECO:0000256" key="3">
    <source>
        <dbReference type="ARBA" id="ARBA00022692"/>
    </source>
</evidence>
<accession>A0A8R1U6X4</accession>